<sequence>MNQSLGENDVSPARIWSKVTVTVTANSQNRFFVVWDNCLICCNSSLETLVELNFDLTSLARLPRRFNTCSTHVQSAVLRAYKLSLGDSRVGFGPSPVQSSRRQSVQWLMGPVPGLASGFLTTLKPPASAESSPERRLFKVETPVAEEHVPAKKTNS</sequence>
<proteinExistence type="predicted"/>
<feature type="compositionally biased region" description="Basic and acidic residues" evidence="1">
    <location>
        <begin position="132"/>
        <end position="150"/>
    </location>
</feature>
<reference evidence="3" key="1">
    <citation type="submission" date="2014-10" db="EMBL/GenBank/DDBJ databases">
        <authorList>
            <person name="King R."/>
        </authorList>
    </citation>
    <scope>NUCLEOTIDE SEQUENCE [LARGE SCALE GENOMIC DNA]</scope>
    <source>
        <strain evidence="3">A3/5</strain>
    </source>
</reference>
<name>A0A2L2TII2_9HYPO</name>
<organism evidence="2 3">
    <name type="scientific">Fusarium venenatum</name>
    <dbReference type="NCBI Taxonomy" id="56646"/>
    <lineage>
        <taxon>Eukaryota</taxon>
        <taxon>Fungi</taxon>
        <taxon>Dikarya</taxon>
        <taxon>Ascomycota</taxon>
        <taxon>Pezizomycotina</taxon>
        <taxon>Sordariomycetes</taxon>
        <taxon>Hypocreomycetidae</taxon>
        <taxon>Hypocreales</taxon>
        <taxon>Nectriaceae</taxon>
        <taxon>Fusarium</taxon>
    </lineage>
</organism>
<dbReference type="AlphaFoldDB" id="A0A2L2TII2"/>
<dbReference type="EMBL" id="LN649229">
    <property type="protein sequence ID" value="CEI64227.1"/>
    <property type="molecule type" value="Genomic_DNA"/>
</dbReference>
<keyword evidence="3" id="KW-1185">Reference proteome</keyword>
<protein>
    <submittedName>
        <fullName evidence="2">Uncharacterized protein</fullName>
    </submittedName>
</protein>
<feature type="region of interest" description="Disordered" evidence="1">
    <location>
        <begin position="124"/>
        <end position="156"/>
    </location>
</feature>
<evidence type="ECO:0000313" key="2">
    <source>
        <dbReference type="EMBL" id="CEI64227.1"/>
    </source>
</evidence>
<evidence type="ECO:0000313" key="3">
    <source>
        <dbReference type="Proteomes" id="UP000245910"/>
    </source>
</evidence>
<dbReference type="Proteomes" id="UP000245910">
    <property type="component" value="Chromosome I"/>
</dbReference>
<evidence type="ECO:0000256" key="1">
    <source>
        <dbReference type="SAM" id="MobiDB-lite"/>
    </source>
</evidence>
<accession>A0A2L2TII2</accession>